<comment type="caution">
    <text evidence="1">The sequence shown here is derived from an EMBL/GenBank/DDBJ whole genome shotgun (WGS) entry which is preliminary data.</text>
</comment>
<organism evidence="1 2">
    <name type="scientific">Prauserella muralis</name>
    <dbReference type="NCBI Taxonomy" id="588067"/>
    <lineage>
        <taxon>Bacteria</taxon>
        <taxon>Bacillati</taxon>
        <taxon>Actinomycetota</taxon>
        <taxon>Actinomycetes</taxon>
        <taxon>Pseudonocardiales</taxon>
        <taxon>Pseudonocardiaceae</taxon>
        <taxon>Prauserella</taxon>
    </lineage>
</organism>
<dbReference type="RefSeq" id="WP_112281161.1">
    <property type="nucleotide sequence ID" value="NZ_MASW01000002.1"/>
</dbReference>
<dbReference type="AlphaFoldDB" id="A0A2V4BC02"/>
<sequence length="281" mass="30162">MSVDTPGQSALLPAGTPCWIELATTDEAVACEFYGRLFGWEFSVKRDPATPTRRYTIATLGGYQVGGLYQAARDQPTGWTVHLAVANTTSTADWVEHLGGTRTLGPVDIPDRGSVLHAIDPSGAPVVFWAPPEDWAFTVGIPGSFSGVDLNTHDGESADAFYCRLFGFASEQIGEGGIDYTEWRIGPEPVMYRYAMNTQAESTIPPHWMIYFTADPARGTDAMAGQSIMLGGSVVTPPFDTPFGRTAMLADPGGSLFSVIDHSRPVDTGAGRAEVDDPYDD</sequence>
<evidence type="ECO:0000313" key="1">
    <source>
        <dbReference type="EMBL" id="PXY27159.1"/>
    </source>
</evidence>
<name>A0A2V4BC02_9PSEU</name>
<dbReference type="Proteomes" id="UP000249915">
    <property type="component" value="Unassembled WGS sequence"/>
</dbReference>
<keyword evidence="2" id="KW-1185">Reference proteome</keyword>
<reference evidence="1 2" key="1">
    <citation type="submission" date="2016-07" db="EMBL/GenBank/DDBJ databases">
        <title>Draft genome sequence of Prauserella muralis DSM 45305, isolated from a mould-covered wall in an indoor environment.</title>
        <authorList>
            <person name="Ruckert C."/>
            <person name="Albersmeier A."/>
            <person name="Jiang C.-L."/>
            <person name="Jiang Y."/>
            <person name="Kalinowski J."/>
            <person name="Schneider O."/>
            <person name="Winkler A."/>
            <person name="Zotchev S.B."/>
        </authorList>
    </citation>
    <scope>NUCLEOTIDE SEQUENCE [LARGE SCALE GENOMIC DNA]</scope>
    <source>
        <strain evidence="1 2">DSM 45305</strain>
    </source>
</reference>
<dbReference type="EMBL" id="MASW01000002">
    <property type="protein sequence ID" value="PXY27159.1"/>
    <property type="molecule type" value="Genomic_DNA"/>
</dbReference>
<dbReference type="InterPro" id="IPR029068">
    <property type="entry name" value="Glyas_Bleomycin-R_OHBP_Dase"/>
</dbReference>
<gene>
    <name evidence="1" type="ORF">BAY60_11860</name>
</gene>
<accession>A0A2V4BC02</accession>
<dbReference type="SUPFAM" id="SSF54593">
    <property type="entry name" value="Glyoxalase/Bleomycin resistance protein/Dihydroxybiphenyl dioxygenase"/>
    <property type="match status" value="2"/>
</dbReference>
<evidence type="ECO:0000313" key="2">
    <source>
        <dbReference type="Proteomes" id="UP000249915"/>
    </source>
</evidence>
<dbReference type="CDD" id="cd07247">
    <property type="entry name" value="SgaA_N_like"/>
    <property type="match status" value="1"/>
</dbReference>
<dbReference type="PROSITE" id="PS51819">
    <property type="entry name" value="VOC"/>
    <property type="match status" value="1"/>
</dbReference>
<dbReference type="InterPro" id="IPR052164">
    <property type="entry name" value="Anthracycline_SecMetBiosynth"/>
</dbReference>
<protein>
    <submittedName>
        <fullName evidence="1">Glyoxalase</fullName>
    </submittedName>
</protein>
<proteinExistence type="predicted"/>
<dbReference type="PANTHER" id="PTHR33993">
    <property type="entry name" value="GLYOXALASE-RELATED"/>
    <property type="match status" value="1"/>
</dbReference>
<dbReference type="InterPro" id="IPR037523">
    <property type="entry name" value="VOC_core"/>
</dbReference>
<dbReference type="Gene3D" id="3.10.180.10">
    <property type="entry name" value="2,3-Dihydroxybiphenyl 1,2-Dioxygenase, domain 1"/>
    <property type="match status" value="2"/>
</dbReference>
<dbReference type="OrthoDB" id="9793039at2"/>
<dbReference type="PANTHER" id="PTHR33993:SF14">
    <property type="entry name" value="GB|AAF24581.1"/>
    <property type="match status" value="1"/>
</dbReference>